<name>A0ACC3NKL1_9PEZI</name>
<evidence type="ECO:0000313" key="2">
    <source>
        <dbReference type="Proteomes" id="UP001281147"/>
    </source>
</evidence>
<keyword evidence="2" id="KW-1185">Reference proteome</keyword>
<sequence>MDSASSSSGPPVQTSGLFSLPAELRNEIYMLAGLLRPNTIPVTETAIHHIGQLRHAQKTYMADRSKKQRRALDQGTGGFDNYKDRETTTRREISPQTLQPALTRVCQQIRSETLPMFYGLNVFELYIDAEDGATPSFRVMRRWLRYIGTENRQWVEKVVVCTRVPEADLLRSFKDRILHRISPEVVTNWGNEAADEGNESCAANRHEFYDAGHYRQ</sequence>
<organism evidence="1 2">
    <name type="scientific">Vermiconidia calcicola</name>
    <dbReference type="NCBI Taxonomy" id="1690605"/>
    <lineage>
        <taxon>Eukaryota</taxon>
        <taxon>Fungi</taxon>
        <taxon>Dikarya</taxon>
        <taxon>Ascomycota</taxon>
        <taxon>Pezizomycotina</taxon>
        <taxon>Dothideomycetes</taxon>
        <taxon>Dothideomycetidae</taxon>
        <taxon>Mycosphaerellales</taxon>
        <taxon>Extremaceae</taxon>
        <taxon>Vermiconidia</taxon>
    </lineage>
</organism>
<accession>A0ACC3NKL1</accession>
<reference evidence="1" key="1">
    <citation type="submission" date="2023-07" db="EMBL/GenBank/DDBJ databases">
        <title>Black Yeasts Isolated from many extreme environments.</title>
        <authorList>
            <person name="Coleine C."/>
            <person name="Stajich J.E."/>
            <person name="Selbmann L."/>
        </authorList>
    </citation>
    <scope>NUCLEOTIDE SEQUENCE</scope>
    <source>
        <strain evidence="1">CCFEE 5714</strain>
    </source>
</reference>
<comment type="caution">
    <text evidence="1">The sequence shown here is derived from an EMBL/GenBank/DDBJ whole genome shotgun (WGS) entry which is preliminary data.</text>
</comment>
<protein>
    <submittedName>
        <fullName evidence="1">Uncharacterized protein</fullName>
    </submittedName>
</protein>
<dbReference type="EMBL" id="JAUTXU010000031">
    <property type="protein sequence ID" value="KAK3718516.1"/>
    <property type="molecule type" value="Genomic_DNA"/>
</dbReference>
<evidence type="ECO:0000313" key="1">
    <source>
        <dbReference type="EMBL" id="KAK3718516.1"/>
    </source>
</evidence>
<proteinExistence type="predicted"/>
<gene>
    <name evidence="1" type="ORF">LTR37_005020</name>
</gene>
<dbReference type="Proteomes" id="UP001281147">
    <property type="component" value="Unassembled WGS sequence"/>
</dbReference>